<keyword evidence="2" id="KW-0507">mRNA processing</keyword>
<dbReference type="STRING" id="135208.A0A4Y9ZRR2"/>
<dbReference type="SMART" id="SM00320">
    <property type="entry name" value="WD40"/>
    <property type="match status" value="6"/>
</dbReference>
<protein>
    <recommendedName>
        <fullName evidence="6">Serine-threonine kinase receptor-associated protein</fullName>
    </recommendedName>
</protein>
<evidence type="ECO:0000256" key="6">
    <source>
        <dbReference type="ARBA" id="ARBA00040390"/>
    </source>
</evidence>
<evidence type="ECO:0000256" key="7">
    <source>
        <dbReference type="PROSITE-ProRule" id="PRU00221"/>
    </source>
</evidence>
<feature type="transmembrane region" description="Helical" evidence="8">
    <location>
        <begin position="294"/>
        <end position="316"/>
    </location>
</feature>
<proteinExistence type="inferred from homology"/>
<dbReference type="PROSITE" id="PS50082">
    <property type="entry name" value="WD_REPEATS_2"/>
    <property type="match status" value="2"/>
</dbReference>
<dbReference type="Proteomes" id="UP000298061">
    <property type="component" value="Unassembled WGS sequence"/>
</dbReference>
<dbReference type="EMBL" id="SFCI01001051">
    <property type="protein sequence ID" value="TFY76920.1"/>
    <property type="molecule type" value="Genomic_DNA"/>
</dbReference>
<keyword evidence="4" id="KW-0508">mRNA splicing</keyword>
<reference evidence="9 10" key="1">
    <citation type="submission" date="2019-02" db="EMBL/GenBank/DDBJ databases">
        <title>Genome sequencing of the rare red list fungi Hericium alpestre (H. flagellum).</title>
        <authorList>
            <person name="Buettner E."/>
            <person name="Kellner H."/>
        </authorList>
    </citation>
    <scope>NUCLEOTIDE SEQUENCE [LARGE SCALE GENOMIC DNA]</scope>
    <source>
        <strain evidence="9 10">DSM 108284</strain>
    </source>
</reference>
<keyword evidence="8" id="KW-0472">Membrane</keyword>
<evidence type="ECO:0000313" key="10">
    <source>
        <dbReference type="Proteomes" id="UP000298061"/>
    </source>
</evidence>
<dbReference type="InterPro" id="IPR015943">
    <property type="entry name" value="WD40/YVTN_repeat-like_dom_sf"/>
</dbReference>
<evidence type="ECO:0000256" key="1">
    <source>
        <dbReference type="ARBA" id="ARBA00022574"/>
    </source>
</evidence>
<evidence type="ECO:0000256" key="2">
    <source>
        <dbReference type="ARBA" id="ARBA00022664"/>
    </source>
</evidence>
<keyword evidence="8" id="KW-0812">Transmembrane</keyword>
<dbReference type="GO" id="GO:0032797">
    <property type="term" value="C:SMN complex"/>
    <property type="evidence" value="ECO:0007669"/>
    <property type="project" value="TreeGrafter"/>
</dbReference>
<dbReference type="Gene3D" id="2.130.10.10">
    <property type="entry name" value="YVTN repeat-like/Quinoprotein amine dehydrogenase"/>
    <property type="match status" value="1"/>
</dbReference>
<dbReference type="SUPFAM" id="SSF50978">
    <property type="entry name" value="WD40 repeat-like"/>
    <property type="match status" value="1"/>
</dbReference>
<dbReference type="InterPro" id="IPR001680">
    <property type="entry name" value="WD40_rpt"/>
</dbReference>
<organism evidence="9 10">
    <name type="scientific">Hericium alpestre</name>
    <dbReference type="NCBI Taxonomy" id="135208"/>
    <lineage>
        <taxon>Eukaryota</taxon>
        <taxon>Fungi</taxon>
        <taxon>Dikarya</taxon>
        <taxon>Basidiomycota</taxon>
        <taxon>Agaricomycotina</taxon>
        <taxon>Agaricomycetes</taxon>
        <taxon>Russulales</taxon>
        <taxon>Hericiaceae</taxon>
        <taxon>Hericium</taxon>
    </lineage>
</organism>
<dbReference type="PANTHER" id="PTHR19877:SF13">
    <property type="entry name" value="SERINE-THREONINE KINASE RECEPTOR-ASSOCIATED PROTEIN"/>
    <property type="match status" value="1"/>
</dbReference>
<evidence type="ECO:0000313" key="9">
    <source>
        <dbReference type="EMBL" id="TFY76920.1"/>
    </source>
</evidence>
<feature type="repeat" description="WD" evidence="7">
    <location>
        <begin position="146"/>
        <end position="186"/>
    </location>
</feature>
<comment type="caution">
    <text evidence="9">The sequence shown here is derived from an EMBL/GenBank/DDBJ whole genome shotgun (WGS) entry which is preliminary data.</text>
</comment>
<dbReference type="OrthoDB" id="408728at2759"/>
<accession>A0A4Y9ZRR2</accession>
<evidence type="ECO:0000256" key="5">
    <source>
        <dbReference type="ARBA" id="ARBA00038394"/>
    </source>
</evidence>
<keyword evidence="3" id="KW-0677">Repeat</keyword>
<dbReference type="InterPro" id="IPR036322">
    <property type="entry name" value="WD40_repeat_dom_sf"/>
</dbReference>
<feature type="repeat" description="WD" evidence="7">
    <location>
        <begin position="57"/>
        <end position="98"/>
    </location>
</feature>
<comment type="similarity">
    <text evidence="5">Belongs to the WD repeat STRAP family.</text>
</comment>
<sequence>MTTHPKSVPLVAPGHTRPVTHLSFSPLQDDGTYLLISSCKDGNPMLREWTGDWIGTFVGHKGAVWNTKLSLDGARAASASADFTAKFWDTYTGQALHSFPHNHIVRTVAISPSCQHLLTGGQEKKARIFDLGRPDAEPDVLSEGGPLSHEGTVKSVVWVGDHTGVSAGEDGLIKWWDLRTRKLSTSLAFPGPITSMEFSQPTNRLVVTSGKTVAFIPALPTGAQTHSLTLPYSPSSASIHPILQDRFVTGSLGDEWVRVHGMNGEEREVLKGHHGPVHCVEYSPDGELYASGSGAWFVLYRIAMMLIMYIGSCVLLNQRMVRDFMMTTPGKSYGLWQGHTNGG</sequence>
<dbReference type="Pfam" id="PF00400">
    <property type="entry name" value="WD40"/>
    <property type="match status" value="4"/>
</dbReference>
<evidence type="ECO:0000256" key="8">
    <source>
        <dbReference type="SAM" id="Phobius"/>
    </source>
</evidence>
<gene>
    <name evidence="9" type="ORF">EWM64_g7090</name>
</gene>
<dbReference type="AlphaFoldDB" id="A0A4Y9ZRR2"/>
<keyword evidence="1 7" id="KW-0853">WD repeat</keyword>
<name>A0A4Y9ZRR2_9AGAM</name>
<evidence type="ECO:0000256" key="4">
    <source>
        <dbReference type="ARBA" id="ARBA00023187"/>
    </source>
</evidence>
<keyword evidence="8" id="KW-1133">Transmembrane helix</keyword>
<dbReference type="GO" id="GO:0000387">
    <property type="term" value="P:spliceosomal snRNP assembly"/>
    <property type="evidence" value="ECO:0007669"/>
    <property type="project" value="TreeGrafter"/>
</dbReference>
<dbReference type="GO" id="GO:0003723">
    <property type="term" value="F:RNA binding"/>
    <property type="evidence" value="ECO:0007669"/>
    <property type="project" value="TreeGrafter"/>
</dbReference>
<keyword evidence="10" id="KW-1185">Reference proteome</keyword>
<evidence type="ECO:0000256" key="3">
    <source>
        <dbReference type="ARBA" id="ARBA00022737"/>
    </source>
</evidence>
<dbReference type="PANTHER" id="PTHR19877">
    <property type="entry name" value="EUKARYOTIC TRANSLATION INITIATION FACTOR 3 SUBUNIT I"/>
    <property type="match status" value="1"/>
</dbReference>